<dbReference type="EMBL" id="CAJVPS010001637">
    <property type="protein sequence ID" value="CAG8545642.1"/>
    <property type="molecule type" value="Genomic_DNA"/>
</dbReference>
<evidence type="ECO:0000313" key="3">
    <source>
        <dbReference type="EMBL" id="CAG8545642.1"/>
    </source>
</evidence>
<dbReference type="AlphaFoldDB" id="A0A9N9FN17"/>
<organism evidence="3 4">
    <name type="scientific">Ambispora leptoticha</name>
    <dbReference type="NCBI Taxonomy" id="144679"/>
    <lineage>
        <taxon>Eukaryota</taxon>
        <taxon>Fungi</taxon>
        <taxon>Fungi incertae sedis</taxon>
        <taxon>Mucoromycota</taxon>
        <taxon>Glomeromycotina</taxon>
        <taxon>Glomeromycetes</taxon>
        <taxon>Archaeosporales</taxon>
        <taxon>Ambisporaceae</taxon>
        <taxon>Ambispora</taxon>
    </lineage>
</organism>
<evidence type="ECO:0000256" key="1">
    <source>
        <dbReference type="SAM" id="MobiDB-lite"/>
    </source>
</evidence>
<sequence length="105" mass="11223">MKFQSIILCLTVVLTSVIYAQAGVLKRGLCTIHYAGNTKHETGNTSGCYGIDESDPVKTVSVTTAGSSYIFYSDYGCKGAEVFRGKDSTTQNPPKKAKSVLLTCS</sequence>
<reference evidence="3" key="1">
    <citation type="submission" date="2021-06" db="EMBL/GenBank/DDBJ databases">
        <authorList>
            <person name="Kallberg Y."/>
            <person name="Tangrot J."/>
            <person name="Rosling A."/>
        </authorList>
    </citation>
    <scope>NUCLEOTIDE SEQUENCE</scope>
    <source>
        <strain evidence="3">FL130A</strain>
    </source>
</reference>
<comment type="caution">
    <text evidence="3">The sequence shown here is derived from an EMBL/GenBank/DDBJ whole genome shotgun (WGS) entry which is preliminary data.</text>
</comment>
<proteinExistence type="predicted"/>
<feature type="chain" id="PRO_5040139043" evidence="2">
    <location>
        <begin position="23"/>
        <end position="105"/>
    </location>
</feature>
<feature type="region of interest" description="Disordered" evidence="1">
    <location>
        <begin position="86"/>
        <end position="105"/>
    </location>
</feature>
<evidence type="ECO:0000256" key="2">
    <source>
        <dbReference type="SAM" id="SignalP"/>
    </source>
</evidence>
<keyword evidence="2" id="KW-0732">Signal</keyword>
<feature type="signal peptide" evidence="2">
    <location>
        <begin position="1"/>
        <end position="22"/>
    </location>
</feature>
<name>A0A9N9FN17_9GLOM</name>
<keyword evidence="4" id="KW-1185">Reference proteome</keyword>
<protein>
    <submittedName>
        <fullName evidence="3">3748_t:CDS:1</fullName>
    </submittedName>
</protein>
<evidence type="ECO:0000313" key="4">
    <source>
        <dbReference type="Proteomes" id="UP000789508"/>
    </source>
</evidence>
<accession>A0A9N9FN17</accession>
<dbReference type="Proteomes" id="UP000789508">
    <property type="component" value="Unassembled WGS sequence"/>
</dbReference>
<dbReference type="OrthoDB" id="2419552at2759"/>
<gene>
    <name evidence="3" type="ORF">ALEPTO_LOCUS5626</name>
</gene>